<keyword evidence="2" id="KW-1185">Reference proteome</keyword>
<protein>
    <submittedName>
        <fullName evidence="1">Uncharacterized protein</fullName>
    </submittedName>
</protein>
<reference evidence="1 2" key="1">
    <citation type="submission" date="2023-11" db="EMBL/GenBank/DDBJ databases">
        <title>Analysis of the Genomes of Mucilaginibacter gossypii cycad 4 and M. sabulilitoris SNA2: microbes with the potential for plant growth promotion.</title>
        <authorList>
            <person name="Hirsch A.M."/>
            <person name="Humm E."/>
            <person name="Rubbi M."/>
            <person name="Del Vecchio G."/>
            <person name="Ha S.M."/>
            <person name="Pellegrini M."/>
            <person name="Gunsalus R.P."/>
        </authorList>
    </citation>
    <scope>NUCLEOTIDE SEQUENCE [LARGE SCALE GENOMIC DNA]</scope>
    <source>
        <strain evidence="1 2">SNA2</strain>
    </source>
</reference>
<evidence type="ECO:0000313" key="2">
    <source>
        <dbReference type="Proteomes" id="UP001324380"/>
    </source>
</evidence>
<name>A0ABZ0TFG9_9SPHI</name>
<accession>A0ABZ0TFG9</accession>
<evidence type="ECO:0000313" key="1">
    <source>
        <dbReference type="EMBL" id="WPU91546.1"/>
    </source>
</evidence>
<gene>
    <name evidence="1" type="ORF">SNE25_19700</name>
</gene>
<dbReference type="EMBL" id="CP139558">
    <property type="protein sequence ID" value="WPU91546.1"/>
    <property type="molecule type" value="Genomic_DNA"/>
</dbReference>
<dbReference type="RefSeq" id="WP_321560712.1">
    <property type="nucleotide sequence ID" value="NZ_CP139558.1"/>
</dbReference>
<sequence length="337" mass="39331">MILSIFENISQSLFWPFSLAQDLVESENYIHFPLIYSTNIYLELECYARAMLRFAEDNSQASALNLKLIDDCVVSFDKYSLPDFITSSLDEALRSEELANKLIKQSITIQQLIPSECFWLEQNIASRSDAFFSTFSALYLRLVDLMALNQYNIFYETAFVYLNENFKDEVLFETLKKRYFEKKSFSHLAYFSSQVARLTTRARPDCNDLILQDFYWNSAFLQNSNLSDQTSPKSEINFINKKLNTTFTLAQILKADSRYLTVPKDLMAMTAFFSELSGFESSIHRILYTMKALEITEEVRHYWQARFFRLVRIVLNDTKKIEETSFQNSRGILSGNS</sequence>
<dbReference type="Proteomes" id="UP001324380">
    <property type="component" value="Chromosome"/>
</dbReference>
<proteinExistence type="predicted"/>
<organism evidence="1 2">
    <name type="scientific">Mucilaginibacter sabulilitoris</name>
    <dbReference type="NCBI Taxonomy" id="1173583"/>
    <lineage>
        <taxon>Bacteria</taxon>
        <taxon>Pseudomonadati</taxon>
        <taxon>Bacteroidota</taxon>
        <taxon>Sphingobacteriia</taxon>
        <taxon>Sphingobacteriales</taxon>
        <taxon>Sphingobacteriaceae</taxon>
        <taxon>Mucilaginibacter</taxon>
    </lineage>
</organism>